<keyword evidence="16" id="KW-1185">Reference proteome</keyword>
<feature type="compositionally biased region" description="Basic and acidic residues" evidence="11">
    <location>
        <begin position="906"/>
        <end position="950"/>
    </location>
</feature>
<dbReference type="InterPro" id="IPR017978">
    <property type="entry name" value="GPCR_3_C"/>
</dbReference>
<gene>
    <name evidence="15" type="ORF">PFISCL1PPCAC_15084</name>
</gene>
<evidence type="ECO:0000256" key="13">
    <source>
        <dbReference type="SAM" id="SignalP"/>
    </source>
</evidence>
<dbReference type="InterPro" id="IPR028082">
    <property type="entry name" value="Peripla_BP_I"/>
</dbReference>
<evidence type="ECO:0000256" key="10">
    <source>
        <dbReference type="ARBA" id="ARBA00023224"/>
    </source>
</evidence>
<dbReference type="GO" id="GO:0004930">
    <property type="term" value="F:G protein-coupled receptor activity"/>
    <property type="evidence" value="ECO:0007669"/>
    <property type="project" value="UniProtKB-KW"/>
</dbReference>
<feature type="transmembrane region" description="Helical" evidence="12">
    <location>
        <begin position="617"/>
        <end position="636"/>
    </location>
</feature>
<dbReference type="EMBL" id="BTSY01000004">
    <property type="protein sequence ID" value="GMT23787.1"/>
    <property type="molecule type" value="Genomic_DNA"/>
</dbReference>
<feature type="signal peptide" evidence="13">
    <location>
        <begin position="1"/>
        <end position="24"/>
    </location>
</feature>
<feature type="transmembrane region" description="Helical" evidence="12">
    <location>
        <begin position="550"/>
        <end position="577"/>
    </location>
</feature>
<dbReference type="InterPro" id="IPR011500">
    <property type="entry name" value="GPCR_3_9-Cys_dom"/>
</dbReference>
<comment type="subcellular location">
    <subcellularLocation>
        <location evidence="1">Cell membrane</location>
        <topology evidence="1">Multi-pass membrane protein</topology>
    </subcellularLocation>
</comment>
<dbReference type="InterPro" id="IPR050726">
    <property type="entry name" value="mGluR"/>
</dbReference>
<reference evidence="15" key="1">
    <citation type="submission" date="2023-10" db="EMBL/GenBank/DDBJ databases">
        <title>Genome assembly of Pristionchus species.</title>
        <authorList>
            <person name="Yoshida K."/>
            <person name="Sommer R.J."/>
        </authorList>
    </citation>
    <scope>NUCLEOTIDE SEQUENCE</scope>
    <source>
        <strain evidence="15">RS5133</strain>
    </source>
</reference>
<feature type="transmembrane region" description="Helical" evidence="12">
    <location>
        <begin position="767"/>
        <end position="790"/>
    </location>
</feature>
<evidence type="ECO:0000256" key="12">
    <source>
        <dbReference type="SAM" id="Phobius"/>
    </source>
</evidence>
<dbReference type="PRINTS" id="PR00248">
    <property type="entry name" value="GPCRMGR"/>
</dbReference>
<evidence type="ECO:0000256" key="6">
    <source>
        <dbReference type="ARBA" id="ARBA00023040"/>
    </source>
</evidence>
<evidence type="ECO:0000313" key="16">
    <source>
        <dbReference type="Proteomes" id="UP001432322"/>
    </source>
</evidence>
<keyword evidence="9" id="KW-0325">Glycoprotein</keyword>
<evidence type="ECO:0000313" key="15">
    <source>
        <dbReference type="EMBL" id="GMT23787.1"/>
    </source>
</evidence>
<evidence type="ECO:0000256" key="2">
    <source>
        <dbReference type="ARBA" id="ARBA00007242"/>
    </source>
</evidence>
<evidence type="ECO:0000256" key="5">
    <source>
        <dbReference type="ARBA" id="ARBA00022989"/>
    </source>
</evidence>
<dbReference type="InterPro" id="IPR000337">
    <property type="entry name" value="GPCR_3"/>
</dbReference>
<keyword evidence="5 12" id="KW-1133">Transmembrane helix</keyword>
<dbReference type="Proteomes" id="UP001432322">
    <property type="component" value="Unassembled WGS sequence"/>
</dbReference>
<dbReference type="InterPro" id="IPR038550">
    <property type="entry name" value="GPCR_3_9-Cys_sf"/>
</dbReference>
<feature type="non-terminal residue" evidence="15">
    <location>
        <position position="1"/>
    </location>
</feature>
<comment type="similarity">
    <text evidence="2">Belongs to the G-protein coupled receptor 3 family.</text>
</comment>
<keyword evidence="4 12" id="KW-0812">Transmembrane</keyword>
<feature type="domain" description="G-protein coupled receptors family 3 profile" evidence="14">
    <location>
        <begin position="551"/>
        <end position="813"/>
    </location>
</feature>
<proteinExistence type="inferred from homology"/>
<keyword evidence="8" id="KW-0675">Receptor</keyword>
<dbReference type="AlphaFoldDB" id="A0AAV5W0Y4"/>
<dbReference type="PROSITE" id="PS50259">
    <property type="entry name" value="G_PROTEIN_RECEP_F3_4"/>
    <property type="match status" value="1"/>
</dbReference>
<feature type="transmembrane region" description="Helical" evidence="12">
    <location>
        <begin position="589"/>
        <end position="611"/>
    </location>
</feature>
<name>A0AAV5W0Y4_9BILA</name>
<comment type="caution">
    <text evidence="15">The sequence shown here is derived from an EMBL/GenBank/DDBJ whole genome shotgun (WGS) entry which is preliminary data.</text>
</comment>
<feature type="compositionally biased region" description="Polar residues" evidence="11">
    <location>
        <begin position="858"/>
        <end position="872"/>
    </location>
</feature>
<feature type="compositionally biased region" description="Basic residues" evidence="11">
    <location>
        <begin position="892"/>
        <end position="905"/>
    </location>
</feature>
<protein>
    <recommendedName>
        <fullName evidence="14">G-protein coupled receptors family 3 profile domain-containing protein</fullName>
    </recommendedName>
</protein>
<evidence type="ECO:0000259" key="14">
    <source>
        <dbReference type="PROSITE" id="PS50259"/>
    </source>
</evidence>
<dbReference type="Gene3D" id="3.40.50.2300">
    <property type="match status" value="2"/>
</dbReference>
<evidence type="ECO:0000256" key="7">
    <source>
        <dbReference type="ARBA" id="ARBA00023136"/>
    </source>
</evidence>
<dbReference type="Pfam" id="PF07562">
    <property type="entry name" value="NCD3G"/>
    <property type="match status" value="1"/>
</dbReference>
<feature type="transmembrane region" description="Helical" evidence="12">
    <location>
        <begin position="708"/>
        <end position="727"/>
    </location>
</feature>
<dbReference type="FunFam" id="3.40.50.2300:FF:000145">
    <property type="entry name" value="Glutamate receptor, metabotropic"/>
    <property type="match status" value="1"/>
</dbReference>
<evidence type="ECO:0000256" key="3">
    <source>
        <dbReference type="ARBA" id="ARBA00022475"/>
    </source>
</evidence>
<keyword evidence="6" id="KW-0297">G-protein coupled receptor</keyword>
<feature type="region of interest" description="Disordered" evidence="11">
    <location>
        <begin position="835"/>
        <end position="966"/>
    </location>
</feature>
<feature type="chain" id="PRO_5043607811" description="G-protein coupled receptors family 3 profile domain-containing protein" evidence="13">
    <location>
        <begin position="25"/>
        <end position="986"/>
    </location>
</feature>
<dbReference type="PANTHER" id="PTHR24060">
    <property type="entry name" value="METABOTROPIC GLUTAMATE RECEPTOR"/>
    <property type="match status" value="1"/>
</dbReference>
<dbReference type="FunFam" id="2.10.50.30:FF:000008">
    <property type="entry name" value="Metabotropic GLutamate receptor family"/>
    <property type="match status" value="1"/>
</dbReference>
<dbReference type="InterPro" id="IPR001828">
    <property type="entry name" value="ANF_lig-bd_rcpt"/>
</dbReference>
<keyword evidence="7 12" id="KW-0472">Membrane</keyword>
<feature type="compositionally biased region" description="Polar residues" evidence="11">
    <location>
        <begin position="835"/>
        <end position="846"/>
    </location>
</feature>
<sequence>LTKSIVMSSPHFLIFLLCISRSFSQVKQVLVPGEIILGGLFPIHAAGKNGSHCGSLKADQGVQRMVAMLFTLEEINKKRRENGETTLGAQILDTCSVDGYALEQTLEFVKTRLNDANCVQVNRQPVAAVIGAASSQVSVMVASMLQLFKVSMISYSSTGSELSEKSRFHLFSRVVPPDNLQATVMAKVVKKLEWNYVHAIADSGSYGEKGMEAFRVAAAIEKVCIDGDVHKIGRRPTTKEFEAIITRMFTKGKARGVVMFVDEDNLKHLLSVLEMMIQRGMKELKDHFWFVASDSWGKKTSVVSGRERLTRGAITIAPKQRNIDGFNDYFLHLGPSNPFLEEYWHSLNCGQYGSTTFGDCFSATNKTFSQESYVPYVFDAVSAMAYAISKYIKRECGHHSYSECELSSQTFNGEILQTYYRNKTIGEARIDDKGDGLGRYDVFQLGVSGHYEKIGTYERNDLTLNLNDTRSRLVNTNSFPFSVCSLDCAAGFYRTYQDQTCCWACIPCDNTTSIVVNVTECVQCPLGEVPDSSLSFCQLIPPDFITFSSLWSILPSAFAVLGLFSTLFVLIVFLKFSATPVIMASGRELCYCMLTGISLCYVLTFCLLTKPTIPSCAAQRLLIGLCMSAIYAAIIVKTNRLARVFSPSSAQRPRFITPRAQVAITGVIVSFQLIGSLLWLVISPPGTTIIFPTRIEAVLTCNATASHLLVSLSYNMVLILACTVYAFKTRKIPENFNETRLIGFTMYSTSILWLAFVPIYFATQNNFFIQMTSLAMCISMSGTVALMCFFGPKVYIVLFQPEKNVRTRQSAVGRLVNQQMRFISQITTHAENSATMCTSAPPSLNPSYKPDSEESSAAGRNNNNNDRLSASQLPGGKKLSWNEPSPKDRGGSLRKLRKSLKLRSKSVKETRHTEKERKEKVEGIRKEEERERSKPETEPLTKSSEKEREMSSLVESAEEQSTTPIQSQIELILDEIISTNPKATFL</sequence>
<dbReference type="Pfam" id="PF01094">
    <property type="entry name" value="ANF_receptor"/>
    <property type="match status" value="1"/>
</dbReference>
<dbReference type="SUPFAM" id="SSF53822">
    <property type="entry name" value="Periplasmic binding protein-like I"/>
    <property type="match status" value="1"/>
</dbReference>
<evidence type="ECO:0000256" key="11">
    <source>
        <dbReference type="SAM" id="MobiDB-lite"/>
    </source>
</evidence>
<organism evidence="15 16">
    <name type="scientific">Pristionchus fissidentatus</name>
    <dbReference type="NCBI Taxonomy" id="1538716"/>
    <lineage>
        <taxon>Eukaryota</taxon>
        <taxon>Metazoa</taxon>
        <taxon>Ecdysozoa</taxon>
        <taxon>Nematoda</taxon>
        <taxon>Chromadorea</taxon>
        <taxon>Rhabditida</taxon>
        <taxon>Rhabditina</taxon>
        <taxon>Diplogasteromorpha</taxon>
        <taxon>Diplogasteroidea</taxon>
        <taxon>Neodiplogasteridae</taxon>
        <taxon>Pristionchus</taxon>
    </lineage>
</organism>
<keyword evidence="3" id="KW-1003">Cell membrane</keyword>
<dbReference type="InterPro" id="IPR000162">
    <property type="entry name" value="GPCR_3_mtglu_rcpt"/>
</dbReference>
<keyword evidence="10" id="KW-0807">Transducer</keyword>
<evidence type="ECO:0000256" key="9">
    <source>
        <dbReference type="ARBA" id="ARBA00023180"/>
    </source>
</evidence>
<dbReference type="PRINTS" id="PR00593">
    <property type="entry name" value="MTABOTROPICR"/>
</dbReference>
<evidence type="ECO:0000256" key="4">
    <source>
        <dbReference type="ARBA" id="ARBA00022692"/>
    </source>
</evidence>
<dbReference type="GO" id="GO:0005886">
    <property type="term" value="C:plasma membrane"/>
    <property type="evidence" value="ECO:0007669"/>
    <property type="project" value="UniProtKB-SubCell"/>
</dbReference>
<feature type="transmembrane region" description="Helical" evidence="12">
    <location>
        <begin position="739"/>
        <end position="761"/>
    </location>
</feature>
<evidence type="ECO:0000256" key="8">
    <source>
        <dbReference type="ARBA" id="ARBA00023170"/>
    </source>
</evidence>
<accession>A0AAV5W0Y4</accession>
<evidence type="ECO:0000256" key="1">
    <source>
        <dbReference type="ARBA" id="ARBA00004651"/>
    </source>
</evidence>
<dbReference type="Pfam" id="PF00003">
    <property type="entry name" value="7tm_3"/>
    <property type="match status" value="1"/>
</dbReference>
<feature type="transmembrane region" description="Helical" evidence="12">
    <location>
        <begin position="662"/>
        <end position="682"/>
    </location>
</feature>
<keyword evidence="13" id="KW-0732">Signal</keyword>
<dbReference type="Gene3D" id="2.10.50.30">
    <property type="entry name" value="GPCR, family 3, nine cysteines domain"/>
    <property type="match status" value="1"/>
</dbReference>